<evidence type="ECO:0000256" key="4">
    <source>
        <dbReference type="ARBA" id="ARBA00022692"/>
    </source>
</evidence>
<feature type="transmembrane region" description="Helical" evidence="7">
    <location>
        <begin position="46"/>
        <end position="66"/>
    </location>
</feature>
<dbReference type="GO" id="GO:0042918">
    <property type="term" value="P:alkanesulfonate transmembrane transport"/>
    <property type="evidence" value="ECO:0007669"/>
    <property type="project" value="UniProtKB-ARBA"/>
</dbReference>
<protein>
    <submittedName>
        <fullName evidence="9">ABC transporter permease</fullName>
    </submittedName>
</protein>
<dbReference type="PANTHER" id="PTHR30151">
    <property type="entry name" value="ALKANE SULFONATE ABC TRANSPORTER-RELATED, MEMBRANE SUBUNIT"/>
    <property type="match status" value="1"/>
</dbReference>
<evidence type="ECO:0000256" key="2">
    <source>
        <dbReference type="ARBA" id="ARBA00022448"/>
    </source>
</evidence>
<evidence type="ECO:0000256" key="7">
    <source>
        <dbReference type="RuleBase" id="RU363032"/>
    </source>
</evidence>
<dbReference type="Proteomes" id="UP001054925">
    <property type="component" value="Unassembled WGS sequence"/>
</dbReference>
<dbReference type="InterPro" id="IPR035906">
    <property type="entry name" value="MetI-like_sf"/>
</dbReference>
<dbReference type="CDD" id="cd06261">
    <property type="entry name" value="TM_PBP2"/>
    <property type="match status" value="1"/>
</dbReference>
<comment type="similarity">
    <text evidence="7">Belongs to the binding-protein-dependent transport system permease family.</text>
</comment>
<evidence type="ECO:0000313" key="10">
    <source>
        <dbReference type="Proteomes" id="UP001054925"/>
    </source>
</evidence>
<dbReference type="PANTHER" id="PTHR30151:SF38">
    <property type="entry name" value="ALIPHATIC SULFONATES TRANSPORT PERMEASE PROTEIN SSUC-RELATED"/>
    <property type="match status" value="1"/>
</dbReference>
<gene>
    <name evidence="9" type="ORF">CAT723_22650</name>
</gene>
<keyword evidence="4 7" id="KW-0812">Transmembrane</keyword>
<proteinExistence type="inferred from homology"/>
<keyword evidence="3" id="KW-1003">Cell membrane</keyword>
<organism evidence="9 10">
    <name type="scientific">Corynebacterium ammoniagenes</name>
    <name type="common">Brevibacterium ammoniagenes</name>
    <dbReference type="NCBI Taxonomy" id="1697"/>
    <lineage>
        <taxon>Bacteria</taxon>
        <taxon>Bacillati</taxon>
        <taxon>Actinomycetota</taxon>
        <taxon>Actinomycetes</taxon>
        <taxon>Mycobacteriales</taxon>
        <taxon>Corynebacteriaceae</taxon>
        <taxon>Corynebacterium</taxon>
    </lineage>
</organism>
<feature type="transmembrane region" description="Helical" evidence="7">
    <location>
        <begin position="100"/>
        <end position="124"/>
    </location>
</feature>
<name>A0AAV5GDW6_CORAM</name>
<comment type="subcellular location">
    <subcellularLocation>
        <location evidence="1 7">Cell membrane</location>
        <topology evidence="1 7">Multi-pass membrane protein</topology>
    </subcellularLocation>
</comment>
<dbReference type="AlphaFoldDB" id="A0AAV5GDW6"/>
<keyword evidence="6 7" id="KW-0472">Membrane</keyword>
<evidence type="ECO:0000256" key="3">
    <source>
        <dbReference type="ARBA" id="ARBA00022475"/>
    </source>
</evidence>
<dbReference type="SUPFAM" id="SSF161098">
    <property type="entry name" value="MetI-like"/>
    <property type="match status" value="1"/>
</dbReference>
<dbReference type="InterPro" id="IPR000515">
    <property type="entry name" value="MetI-like"/>
</dbReference>
<dbReference type="PROSITE" id="PS50928">
    <property type="entry name" value="ABC_TM1"/>
    <property type="match status" value="1"/>
</dbReference>
<reference evidence="9" key="1">
    <citation type="submission" date="2021-12" db="EMBL/GenBank/DDBJ databases">
        <title>Draft genome sequence of Corynebacterium ammoniagenes strain T-723.</title>
        <authorList>
            <person name="Matsuzawa M."/>
            <person name="Hiratani M."/>
            <person name="Abe I."/>
            <person name="Tsuji Y."/>
            <person name="Nakamura J."/>
        </authorList>
    </citation>
    <scope>NUCLEOTIDE SEQUENCE</scope>
    <source>
        <strain evidence="9">T-723</strain>
    </source>
</reference>
<sequence>MGTAARAFFEWNSNDTDNQYSPPIAHCSPVQKYSKAFKAPRISGRIISPIIAVLLWQLLSVVGLLPERILPAPTAIITAGWEVLTDGTLAIALATSGQRVITGFLIGVVAGIGLGLLVGMSSLFDAALDPLLQALRALPHLGLVPLFIIWFGIGELPKVLLIALGVLFPLYLNTASGFRQADPKLLETARVLGFSFSQRVRKVIVPGAAPALFVGLRQASASAWLTLIVAEQVNASQGLGFMINNARDFYRTDVVIFGLIIYATLGLLTDALIRRWEQHVFRYRVH</sequence>
<dbReference type="Gene3D" id="1.10.3720.10">
    <property type="entry name" value="MetI-like"/>
    <property type="match status" value="1"/>
</dbReference>
<accession>A0AAV5GDW6</accession>
<evidence type="ECO:0000256" key="1">
    <source>
        <dbReference type="ARBA" id="ARBA00004651"/>
    </source>
</evidence>
<evidence type="ECO:0000313" key="9">
    <source>
        <dbReference type="EMBL" id="GJN43786.1"/>
    </source>
</evidence>
<evidence type="ECO:0000256" key="6">
    <source>
        <dbReference type="ARBA" id="ARBA00023136"/>
    </source>
</evidence>
<dbReference type="GO" id="GO:0005886">
    <property type="term" value="C:plasma membrane"/>
    <property type="evidence" value="ECO:0007669"/>
    <property type="project" value="UniProtKB-SubCell"/>
</dbReference>
<feature type="transmembrane region" description="Helical" evidence="7">
    <location>
        <begin position="72"/>
        <end position="93"/>
    </location>
</feature>
<keyword evidence="5 7" id="KW-1133">Transmembrane helix</keyword>
<evidence type="ECO:0000259" key="8">
    <source>
        <dbReference type="PROSITE" id="PS50928"/>
    </source>
</evidence>
<dbReference type="Pfam" id="PF00528">
    <property type="entry name" value="BPD_transp_1"/>
    <property type="match status" value="1"/>
</dbReference>
<keyword evidence="2 7" id="KW-0813">Transport</keyword>
<comment type="caution">
    <text evidence="9">The sequence shown here is derived from an EMBL/GenBank/DDBJ whole genome shotgun (WGS) entry which is preliminary data.</text>
</comment>
<feature type="domain" description="ABC transmembrane type-1" evidence="8">
    <location>
        <begin position="93"/>
        <end position="273"/>
    </location>
</feature>
<dbReference type="FunFam" id="1.10.3720.10:FF:000003">
    <property type="entry name" value="Aliphatic sulfonate ABC transporter permease"/>
    <property type="match status" value="1"/>
</dbReference>
<evidence type="ECO:0000256" key="5">
    <source>
        <dbReference type="ARBA" id="ARBA00022989"/>
    </source>
</evidence>
<feature type="transmembrane region" description="Helical" evidence="7">
    <location>
        <begin position="254"/>
        <end position="273"/>
    </location>
</feature>
<dbReference type="EMBL" id="BQKK01000007">
    <property type="protein sequence ID" value="GJN43786.1"/>
    <property type="molecule type" value="Genomic_DNA"/>
</dbReference>